<comment type="similarity">
    <text evidence="2">Belongs to the Mediator complex subunit 12 family.</text>
</comment>
<gene>
    <name evidence="11" type="ORF">PICMEDRAFT_71673</name>
</gene>
<dbReference type="EMBL" id="KV454002">
    <property type="protein sequence ID" value="ODQ47624.1"/>
    <property type="molecule type" value="Genomic_DNA"/>
</dbReference>
<organism evidence="11 12">
    <name type="scientific">Pichia membranifaciens NRRL Y-2026</name>
    <dbReference type="NCBI Taxonomy" id="763406"/>
    <lineage>
        <taxon>Eukaryota</taxon>
        <taxon>Fungi</taxon>
        <taxon>Dikarya</taxon>
        <taxon>Ascomycota</taxon>
        <taxon>Saccharomycotina</taxon>
        <taxon>Pichiomycetes</taxon>
        <taxon>Pichiales</taxon>
        <taxon>Pichiaceae</taxon>
        <taxon>Pichia</taxon>
    </lineage>
</organism>
<feature type="compositionally biased region" description="Low complexity" evidence="9">
    <location>
        <begin position="1699"/>
        <end position="1712"/>
    </location>
</feature>
<accession>A0A1E3NNE7</accession>
<evidence type="ECO:0000313" key="12">
    <source>
        <dbReference type="Proteomes" id="UP000094455"/>
    </source>
</evidence>
<evidence type="ECO:0000256" key="2">
    <source>
        <dbReference type="ARBA" id="ARBA00010289"/>
    </source>
</evidence>
<evidence type="ECO:0000259" key="10">
    <source>
        <dbReference type="PROSITE" id="PS51164"/>
    </source>
</evidence>
<reference evidence="11 12" key="1">
    <citation type="journal article" date="2016" name="Proc. Natl. Acad. Sci. U.S.A.">
        <title>Comparative genomics of biotechnologically important yeasts.</title>
        <authorList>
            <person name="Riley R."/>
            <person name="Haridas S."/>
            <person name="Wolfe K.H."/>
            <person name="Lopes M.R."/>
            <person name="Hittinger C.T."/>
            <person name="Goeker M."/>
            <person name="Salamov A.A."/>
            <person name="Wisecaver J.H."/>
            <person name="Long T.M."/>
            <person name="Calvey C.H."/>
            <person name="Aerts A.L."/>
            <person name="Barry K.W."/>
            <person name="Choi C."/>
            <person name="Clum A."/>
            <person name="Coughlan A.Y."/>
            <person name="Deshpande S."/>
            <person name="Douglass A.P."/>
            <person name="Hanson S.J."/>
            <person name="Klenk H.-P."/>
            <person name="LaButti K.M."/>
            <person name="Lapidus A."/>
            <person name="Lindquist E.A."/>
            <person name="Lipzen A.M."/>
            <person name="Meier-Kolthoff J.P."/>
            <person name="Ohm R.A."/>
            <person name="Otillar R.P."/>
            <person name="Pangilinan J.L."/>
            <person name="Peng Y."/>
            <person name="Rokas A."/>
            <person name="Rosa C.A."/>
            <person name="Scheuner C."/>
            <person name="Sibirny A.A."/>
            <person name="Slot J.C."/>
            <person name="Stielow J.B."/>
            <person name="Sun H."/>
            <person name="Kurtzman C.P."/>
            <person name="Blackwell M."/>
            <person name="Grigoriev I.V."/>
            <person name="Jeffries T.W."/>
        </authorList>
    </citation>
    <scope>NUCLEOTIDE SEQUENCE [LARGE SCALE GENOMIC DNA]</scope>
    <source>
        <strain evidence="11 12">NRRL Y-2026</strain>
    </source>
</reference>
<evidence type="ECO:0000256" key="7">
    <source>
        <dbReference type="ARBA" id="ARBA00023242"/>
    </source>
</evidence>
<dbReference type="GO" id="GO:0030248">
    <property type="term" value="F:cellulose binding"/>
    <property type="evidence" value="ECO:0007669"/>
    <property type="project" value="InterPro"/>
</dbReference>
<feature type="region of interest" description="Disordered" evidence="9">
    <location>
        <begin position="1424"/>
        <end position="1498"/>
    </location>
</feature>
<dbReference type="PANTHER" id="PTHR46567">
    <property type="entry name" value="MEDIATOR OF RNA POLYMERASE II TRANSCRIPTION SUBUNIT 12"/>
    <property type="match status" value="1"/>
</dbReference>
<feature type="compositionally biased region" description="Low complexity" evidence="9">
    <location>
        <begin position="1672"/>
        <end position="1686"/>
    </location>
</feature>
<evidence type="ECO:0000256" key="3">
    <source>
        <dbReference type="ARBA" id="ARBA00019622"/>
    </source>
</evidence>
<evidence type="ECO:0000256" key="1">
    <source>
        <dbReference type="ARBA" id="ARBA00004123"/>
    </source>
</evidence>
<evidence type="ECO:0000256" key="8">
    <source>
        <dbReference type="ARBA" id="ARBA00032010"/>
    </source>
</evidence>
<dbReference type="PROSITE" id="PS51164">
    <property type="entry name" value="CBM1_2"/>
    <property type="match status" value="1"/>
</dbReference>
<feature type="compositionally biased region" description="Polar residues" evidence="9">
    <location>
        <begin position="1662"/>
        <end position="1671"/>
    </location>
</feature>
<dbReference type="GO" id="GO:0005576">
    <property type="term" value="C:extracellular region"/>
    <property type="evidence" value="ECO:0007669"/>
    <property type="project" value="InterPro"/>
</dbReference>
<protein>
    <recommendedName>
        <fullName evidence="3">Mediator of RNA polymerase II transcription subunit 12</fullName>
    </recommendedName>
    <alternativeName>
        <fullName evidence="8">Mediator complex subunit 12</fullName>
    </alternativeName>
</protein>
<name>A0A1E3NNE7_9ASCO</name>
<feature type="compositionally biased region" description="Low complexity" evidence="9">
    <location>
        <begin position="1443"/>
        <end position="1454"/>
    </location>
</feature>
<dbReference type="InterPro" id="IPR019035">
    <property type="entry name" value="Mediator_Med12"/>
</dbReference>
<feature type="compositionally biased region" description="Polar residues" evidence="9">
    <location>
        <begin position="1687"/>
        <end position="1698"/>
    </location>
</feature>
<evidence type="ECO:0000256" key="5">
    <source>
        <dbReference type="ARBA" id="ARBA00023015"/>
    </source>
</evidence>
<dbReference type="InterPro" id="IPR035971">
    <property type="entry name" value="CBD_sf"/>
</dbReference>
<feature type="region of interest" description="Disordered" evidence="9">
    <location>
        <begin position="1643"/>
        <end position="1718"/>
    </location>
</feature>
<evidence type="ECO:0000256" key="9">
    <source>
        <dbReference type="SAM" id="MobiDB-lite"/>
    </source>
</evidence>
<evidence type="ECO:0000256" key="6">
    <source>
        <dbReference type="ARBA" id="ARBA00023163"/>
    </source>
</evidence>
<dbReference type="GeneID" id="30180664"/>
<dbReference type="Pfam" id="PF00734">
    <property type="entry name" value="CBM_1"/>
    <property type="match status" value="1"/>
</dbReference>
<keyword evidence="12" id="KW-1185">Reference proteome</keyword>
<dbReference type="GO" id="GO:0016592">
    <property type="term" value="C:mediator complex"/>
    <property type="evidence" value="ECO:0007669"/>
    <property type="project" value="InterPro"/>
</dbReference>
<evidence type="ECO:0000313" key="11">
    <source>
        <dbReference type="EMBL" id="ODQ47624.1"/>
    </source>
</evidence>
<keyword evidence="5" id="KW-0805">Transcription regulation</keyword>
<dbReference type="GO" id="GO:0005975">
    <property type="term" value="P:carbohydrate metabolic process"/>
    <property type="evidence" value="ECO:0007669"/>
    <property type="project" value="InterPro"/>
</dbReference>
<dbReference type="GO" id="GO:0003712">
    <property type="term" value="F:transcription coregulator activity"/>
    <property type="evidence" value="ECO:0007669"/>
    <property type="project" value="InterPro"/>
</dbReference>
<sequence length="1935" mass="216151">MSEYLSSYDGQMHDPTGVYPLNWDSKPQQSTKVNIPNISNHEEKNIYPDFKVWIQTEEEDKIMKTHLQKGFMEPHFVKHEDQSGRQLITELLTRSNAQSQLTPLERDSKLDLMGQIFVDAMHKRRLFNGIKSKGAYKPPPRVTLTEHKKEAWLKKLANPNIPLQELSRAIPHGLRNKILLEQCLNHQVPIPRAIWLIKCISTNEQRQLKRKTTNVSAMTINANKWIVEWTEQITSFFESIIEGCFNPTLAKEVWRFRLNYTIELVVNLYSEELMNQITFLTWIIRYASQIINNAHVFADIKPISVHQMIIKLFWFKIIRYDYLTKELSETMLLTLVKANQLPRPSKFDSLALKITGIFQYLIKYLFYYNSDIFILPSNWNYLKPYLRKVLDMHLPPVSDQFKLIAYRNESLTIDELDRSGPNDDDTGSPVNLIPNDKFSLILHRLNCTEKESISSLSKLVFEDSSLFDSTTWKDYMPLIFQWCIQAVGEREVNFHRINMALSILQFRQSQLIQSKSKKFKQFKADLENKIIDFVYSMSEVLNYRNEENSKGSIYDVNNFLVLISRLYSIKLFVVSSYLRRLIASGVIYLSDPDRTCYIHILILNLFSSLNDSNLKSILKRLMDSTKITIDNHDLTSIKESLSTFSQVVFSTKTDRENSLGQYKCKEPFPLDDPTQINKYIQLSEYFYQQLEKQLKESQQKIILNRSRLLALYECFQIYPIGLSRFLTLLLDKLNQESNDFEFDNMETFVVFLKIVFVNMKLLKFSIFSSKQSLWEHCLGVLSSWMDSNRYCITENLHNAKLPTFVLSQFGAKAAKIEAVKVDPVFLTVEELLSLDLASYERLSNAAEFFHHTTLAITRYANAVRGAEESVNIALIIKFMRSLYSWKQEEFTKCLRDYLFRYLKPTLQLEYELNSRVLLKLVIDDFISIKQIVEIFHIKATSYTFFENDFDDVHLLWDVFFNTRIEFDFGEWFLYEFSKFSYISDNRRNYYKILSEIIYTTFQKAPMDEPMQDGVVNVSNDVEVDSVDVEVGVHVGVDVNPTVGVDVMDTFHHLNDVRKINSSQHRRLFQQNIINNKLLSTFWELISSHTDLCIEYYYVPADEYDVIDVRNLQKFVFQRLMNFHTNKEFDNIQVIENLNYLNLPVLRWTFTYMMRQKYKESVQSHEATTQFITLVECILGIVGKGSIDCKLVGELFAFLPDSFKHHLLNACEEIYLNSENFPSVLMDGVNVTQYLNCIISSCSRLQLACNSSSASSSASGSKCLELSDALVFSLNLALEKLLTICHNLDHQQKKRLANRTGLSRELELGVKMVSKIILLHKYFLVELILKRSVNLQRDVLIMNATKLFNHKIMLKNPKLKNLLYDVLISLKVIISESITQQFQRSQSAGTSSPGVWINRGAMGATAATPTNASFFSPINSPKPASASLAASHAVPTTTSPLTHDASNANTAADTASGHDLGDTKPHGLGHGLLHAPSHGHGHGPGSSRTGKQGSAPKRGVAAFGNKATNALSNGNSAAAYIIMPNVLNIKPPSFNNNLRSLLSMFDLRDTVPEKTIRLYTAAQGWDGAVAADRSVAKYTPKPFELIEDSKHPKKHIQRKMSATTRGNNSMIALCFAFLLSQVVHASSDSNPYVQNNGSLDGYYEQDGSSSSSAETALSESTTKWWTPESNTWSASAAAASEPASSESTTKWWTPESNTWSAPAAASEPASSESTTKWWTPESNTWTATALASTAAASAPVASAAASAPVASAAASTPVASAAASAPAASAASGKCQAEWAQCGGADFTGASCCQEGLTCVSANSYWARCVSSTTLASGVASQPASAAAPDTAAGTGTLTAPAGSAAADATTGVTAPAAISAVSAADNSNNSKPTAAVTGVSAAAVGQSTSIAGFAKAVNSISKQASASSSNGAAPSSANGGIAAAIVLGLGLVLGI</sequence>
<proteinExistence type="inferred from homology"/>
<dbReference type="Pfam" id="PF09497">
    <property type="entry name" value="Med12"/>
    <property type="match status" value="1"/>
</dbReference>
<evidence type="ECO:0000256" key="4">
    <source>
        <dbReference type="ARBA" id="ARBA00022729"/>
    </source>
</evidence>
<dbReference type="STRING" id="763406.A0A1E3NNE7"/>
<keyword evidence="6" id="KW-0804">Transcription</keyword>
<keyword evidence="4" id="KW-0732">Signal</keyword>
<dbReference type="PANTHER" id="PTHR46567:SF1">
    <property type="entry name" value="MEDIATOR OF RNA POLYMERASE II TRANSCRIPTION SUBUNIT 12"/>
    <property type="match status" value="1"/>
</dbReference>
<dbReference type="OrthoDB" id="20828at2759"/>
<dbReference type="RefSeq" id="XP_019018737.1">
    <property type="nucleotide sequence ID" value="XM_019163977.1"/>
</dbReference>
<dbReference type="SMART" id="SM01281">
    <property type="entry name" value="Med12"/>
    <property type="match status" value="1"/>
</dbReference>
<dbReference type="Proteomes" id="UP000094455">
    <property type="component" value="Unassembled WGS sequence"/>
</dbReference>
<keyword evidence="7" id="KW-0539">Nucleus</keyword>
<dbReference type="InterPro" id="IPR000254">
    <property type="entry name" value="CBD"/>
</dbReference>
<dbReference type="SUPFAM" id="SSF57180">
    <property type="entry name" value="Cellulose-binding domain"/>
    <property type="match status" value="1"/>
</dbReference>
<dbReference type="GO" id="GO:0006357">
    <property type="term" value="P:regulation of transcription by RNA polymerase II"/>
    <property type="evidence" value="ECO:0007669"/>
    <property type="project" value="InterPro"/>
</dbReference>
<comment type="subcellular location">
    <subcellularLocation>
        <location evidence="1">Nucleus</location>
    </subcellularLocation>
</comment>
<feature type="domain" description="CBM1" evidence="10">
    <location>
        <begin position="1773"/>
        <end position="1809"/>
    </location>
</feature>
<feature type="compositionally biased region" description="Low complexity" evidence="9">
    <location>
        <begin position="1647"/>
        <end position="1661"/>
    </location>
</feature>
<dbReference type="SMART" id="SM00236">
    <property type="entry name" value="fCBD"/>
    <property type="match status" value="1"/>
</dbReference>